<feature type="domain" description="AAA+ ATPase" evidence="1">
    <location>
        <begin position="112"/>
        <end position="244"/>
    </location>
</feature>
<dbReference type="SMART" id="SM00382">
    <property type="entry name" value="AAA"/>
    <property type="match status" value="1"/>
</dbReference>
<evidence type="ECO:0000313" key="3">
    <source>
        <dbReference type="Proteomes" id="UP000316008"/>
    </source>
</evidence>
<dbReference type="AlphaFoldDB" id="A0A556N698"/>
<dbReference type="InterPro" id="IPR027417">
    <property type="entry name" value="P-loop_NTPase"/>
</dbReference>
<keyword evidence="3" id="KW-1185">Reference proteome</keyword>
<dbReference type="Pfam" id="PF00004">
    <property type="entry name" value="AAA"/>
    <property type="match status" value="1"/>
</dbReference>
<dbReference type="PANTHER" id="PTHR23077">
    <property type="entry name" value="AAA-FAMILY ATPASE"/>
    <property type="match status" value="1"/>
</dbReference>
<sequence length="319" mass="36308">MAKAEYLISLIKSHYNNEPERFTTLALQIAAHEAKLGHTIVANEIKSIIDKSKDQKPKNKTFNPELQGLIIEDVPAVNLSDIIASPDISDKIKRIIMEFVQRDKLRKHDLQNRRKILLSGPPGTGKTLTASIIANELDLPLYTILMDKMVTKFMGETSAKLRQVFDLIEQKQGVYLFDEFDAIGGERSRDNDVGEMRRVLNSFLQFIERDNSDSLIIAITNNKALLDQALFRRFDDVILYNLPTENEKLELLQNRLARFSNSKNVDFKDLLNDINGLSHAEISLACLDAIKETVLNESKPMSNELILKAIKDRNDAYHK</sequence>
<name>A0A556N698_9FLAO</name>
<dbReference type="RefSeq" id="WP_144331157.1">
    <property type="nucleotide sequence ID" value="NZ_VLPL01000001.1"/>
</dbReference>
<dbReference type="GO" id="GO:0005524">
    <property type="term" value="F:ATP binding"/>
    <property type="evidence" value="ECO:0007669"/>
    <property type="project" value="UniProtKB-KW"/>
</dbReference>
<gene>
    <name evidence="2" type="ORF">FO442_00400</name>
</gene>
<organism evidence="2 3">
    <name type="scientific">Fluviicola chungangensis</name>
    <dbReference type="NCBI Taxonomy" id="2597671"/>
    <lineage>
        <taxon>Bacteria</taxon>
        <taxon>Pseudomonadati</taxon>
        <taxon>Bacteroidota</taxon>
        <taxon>Flavobacteriia</taxon>
        <taxon>Flavobacteriales</taxon>
        <taxon>Crocinitomicaceae</taxon>
        <taxon>Fluviicola</taxon>
    </lineage>
</organism>
<keyword evidence="2" id="KW-0547">Nucleotide-binding</keyword>
<dbReference type="SUPFAM" id="SSF52540">
    <property type="entry name" value="P-loop containing nucleoside triphosphate hydrolases"/>
    <property type="match status" value="1"/>
</dbReference>
<dbReference type="Proteomes" id="UP000316008">
    <property type="component" value="Unassembled WGS sequence"/>
</dbReference>
<dbReference type="InterPro" id="IPR003959">
    <property type="entry name" value="ATPase_AAA_core"/>
</dbReference>
<proteinExistence type="predicted"/>
<evidence type="ECO:0000259" key="1">
    <source>
        <dbReference type="SMART" id="SM00382"/>
    </source>
</evidence>
<dbReference type="GO" id="GO:0016887">
    <property type="term" value="F:ATP hydrolysis activity"/>
    <property type="evidence" value="ECO:0007669"/>
    <property type="project" value="InterPro"/>
</dbReference>
<keyword evidence="2" id="KW-0067">ATP-binding</keyword>
<dbReference type="OrthoDB" id="7438987at2"/>
<dbReference type="Gene3D" id="3.40.50.300">
    <property type="entry name" value="P-loop containing nucleotide triphosphate hydrolases"/>
    <property type="match status" value="1"/>
</dbReference>
<evidence type="ECO:0000313" key="2">
    <source>
        <dbReference type="EMBL" id="TSJ47621.1"/>
    </source>
</evidence>
<dbReference type="CDD" id="cd19481">
    <property type="entry name" value="RecA-like_protease"/>
    <property type="match status" value="1"/>
</dbReference>
<accession>A0A556N698</accession>
<dbReference type="EMBL" id="VLPL01000001">
    <property type="protein sequence ID" value="TSJ47621.1"/>
    <property type="molecule type" value="Genomic_DNA"/>
</dbReference>
<comment type="caution">
    <text evidence="2">The sequence shown here is derived from an EMBL/GenBank/DDBJ whole genome shotgun (WGS) entry which is preliminary data.</text>
</comment>
<protein>
    <submittedName>
        <fullName evidence="2">ATP-binding protein</fullName>
    </submittedName>
</protein>
<dbReference type="InterPro" id="IPR003593">
    <property type="entry name" value="AAA+_ATPase"/>
</dbReference>
<reference evidence="2 3" key="1">
    <citation type="submission" date="2019-07" db="EMBL/GenBank/DDBJ databases">
        <authorList>
            <person name="Huq M.A."/>
        </authorList>
    </citation>
    <scope>NUCLEOTIDE SEQUENCE [LARGE SCALE GENOMIC DNA]</scope>
    <source>
        <strain evidence="2 3">MAH-3</strain>
    </source>
</reference>
<dbReference type="PANTHER" id="PTHR23077:SF198">
    <property type="entry name" value="ATP-DEPENDENT ZINC METALLOPROTEASE FTSH"/>
    <property type="match status" value="1"/>
</dbReference>
<dbReference type="InterPro" id="IPR050168">
    <property type="entry name" value="AAA_ATPase_domain"/>
</dbReference>